<evidence type="ECO:0000313" key="1">
    <source>
        <dbReference type="EMBL" id="COX07956.1"/>
    </source>
</evidence>
<dbReference type="EMBL" id="CHKL01000621">
    <property type="protein sequence ID" value="COX07956.1"/>
    <property type="molecule type" value="Genomic_DNA"/>
</dbReference>
<name>A0A655FEW1_MYCTX</name>
<evidence type="ECO:0000313" key="2">
    <source>
        <dbReference type="Proteomes" id="UP000048600"/>
    </source>
</evidence>
<accession>A0A655FEW1</accession>
<organism evidence="1 2">
    <name type="scientific">Mycobacterium tuberculosis</name>
    <dbReference type="NCBI Taxonomy" id="1773"/>
    <lineage>
        <taxon>Bacteria</taxon>
        <taxon>Bacillati</taxon>
        <taxon>Actinomycetota</taxon>
        <taxon>Actinomycetes</taxon>
        <taxon>Mycobacteriales</taxon>
        <taxon>Mycobacteriaceae</taxon>
        <taxon>Mycobacterium</taxon>
        <taxon>Mycobacterium tuberculosis complex</taxon>
    </lineage>
</organism>
<gene>
    <name evidence="1" type="ORF">ERS007741_03757</name>
</gene>
<reference evidence="1 2" key="1">
    <citation type="submission" date="2015-03" db="EMBL/GenBank/DDBJ databases">
        <authorList>
            <consortium name="Pathogen Informatics"/>
        </authorList>
    </citation>
    <scope>NUCLEOTIDE SEQUENCE [LARGE SCALE GENOMIC DNA]</scope>
    <source>
        <strain evidence="1 2">P00601463</strain>
    </source>
</reference>
<sequence>MICQEPQRLQLVIAEQVRFLDDHDGGASALGLFGG</sequence>
<dbReference type="AlphaFoldDB" id="A0A655FEW1"/>
<protein>
    <submittedName>
        <fullName evidence="1">Uncharacterized protein</fullName>
    </submittedName>
</protein>
<dbReference type="Proteomes" id="UP000048600">
    <property type="component" value="Unassembled WGS sequence"/>
</dbReference>
<proteinExistence type="predicted"/>